<name>A0A6L6GFI5_9GAMM</name>
<protein>
    <submittedName>
        <fullName evidence="1">Uncharacterized protein</fullName>
    </submittedName>
</protein>
<organism evidence="1 2">
    <name type="scientific">Acinetobacter faecalis</name>
    <dbReference type="NCBI Taxonomy" id="2665161"/>
    <lineage>
        <taxon>Bacteria</taxon>
        <taxon>Pseudomonadati</taxon>
        <taxon>Pseudomonadota</taxon>
        <taxon>Gammaproteobacteria</taxon>
        <taxon>Moraxellales</taxon>
        <taxon>Moraxellaceae</taxon>
        <taxon>Acinetobacter</taxon>
    </lineage>
</organism>
<evidence type="ECO:0000313" key="2">
    <source>
        <dbReference type="Proteomes" id="UP000473854"/>
    </source>
</evidence>
<proteinExistence type="predicted"/>
<evidence type="ECO:0000313" key="1">
    <source>
        <dbReference type="EMBL" id="MTD11281.1"/>
    </source>
</evidence>
<comment type="caution">
    <text evidence="1">The sequence shown here is derived from an EMBL/GenBank/DDBJ whole genome shotgun (WGS) entry which is preliminary data.</text>
</comment>
<gene>
    <name evidence="1" type="ORF">GIX10_07545</name>
</gene>
<dbReference type="Proteomes" id="UP000473854">
    <property type="component" value="Unassembled WGS sequence"/>
</dbReference>
<dbReference type="AlphaFoldDB" id="A0A6L6GFI5"/>
<dbReference type="RefSeq" id="WP_154772889.1">
    <property type="nucleotide sequence ID" value="NZ_JAXHPG010000003.1"/>
</dbReference>
<sequence>MLDKIQTKIDTLSSGKKLILGTGIREDEMQKVVELCNALQSSGVIKIVNSQSSTIMIQKL</sequence>
<dbReference type="EMBL" id="WLYL01000019">
    <property type="protein sequence ID" value="MTD11281.1"/>
    <property type="molecule type" value="Genomic_DNA"/>
</dbReference>
<reference evidence="1 2" key="1">
    <citation type="submission" date="2019-11" db="EMBL/GenBank/DDBJ databases">
        <authorList>
            <person name="An D."/>
        </authorList>
    </citation>
    <scope>NUCLEOTIDE SEQUENCE [LARGE SCALE GENOMIC DNA]</scope>
    <source>
        <strain evidence="1 2">YIM 103518</strain>
    </source>
</reference>
<accession>A0A6L6GFI5</accession>